<dbReference type="SUPFAM" id="SSF55271">
    <property type="entry name" value="DNA repair protein MutS, domain I"/>
    <property type="match status" value="1"/>
</dbReference>
<dbReference type="AlphaFoldDB" id="A0A1D6J9U6"/>
<sequence length="173" mass="19395">MAAPRRLHPPAPPAALLPSSRAVSFAVSIWPYLWGIGFGMFDRRAWSKPRKVSRGISVASRKANKQGEYCDEKNGEVQKTIIHTIDSEACVFKYIRVGSEFKKRKVCLKDGTLNMEILVFKSKFPREVLLCRVGDFYEAIGFDACILVEHAGLNPFGGAKQENCHLIHVCLEL</sequence>
<protein>
    <submittedName>
        <fullName evidence="2">DNA mismatch repair protein</fullName>
    </submittedName>
</protein>
<dbReference type="PANTHER" id="PTHR48448">
    <property type="entry name" value="MUTL PROTEIN ISOFORM 1"/>
    <property type="match status" value="1"/>
</dbReference>
<name>A0A1D6J9U6_MAIZE</name>
<evidence type="ECO:0000313" key="2">
    <source>
        <dbReference type="EMBL" id="AQK44674.1"/>
    </source>
</evidence>
<reference evidence="2" key="1">
    <citation type="submission" date="2015-12" db="EMBL/GenBank/DDBJ databases">
        <title>Update maize B73 reference genome by single molecule sequencing technologies.</title>
        <authorList>
            <consortium name="Maize Genome Sequencing Project"/>
            <person name="Ware D."/>
        </authorList>
    </citation>
    <scope>NUCLEOTIDE SEQUENCE</scope>
    <source>
        <tissue evidence="2">Seedling</tissue>
    </source>
</reference>
<dbReference type="ExpressionAtlas" id="A0A1D6J9U6">
    <property type="expression patterns" value="baseline and differential"/>
</dbReference>
<dbReference type="GO" id="GO:0005524">
    <property type="term" value="F:ATP binding"/>
    <property type="evidence" value="ECO:0007669"/>
    <property type="project" value="InterPro"/>
</dbReference>
<dbReference type="InterPro" id="IPR053276">
    <property type="entry name" value="MtDNA_mismatch_repair_MutS"/>
</dbReference>
<dbReference type="Pfam" id="PF01624">
    <property type="entry name" value="MutS_I"/>
    <property type="match status" value="1"/>
</dbReference>
<feature type="domain" description="DNA mismatch repair protein MutS-like N-terminal" evidence="1">
    <location>
        <begin position="120"/>
        <end position="156"/>
    </location>
</feature>
<organism evidence="2">
    <name type="scientific">Zea mays</name>
    <name type="common">Maize</name>
    <dbReference type="NCBI Taxonomy" id="4577"/>
    <lineage>
        <taxon>Eukaryota</taxon>
        <taxon>Viridiplantae</taxon>
        <taxon>Streptophyta</taxon>
        <taxon>Embryophyta</taxon>
        <taxon>Tracheophyta</taxon>
        <taxon>Spermatophyta</taxon>
        <taxon>Magnoliopsida</taxon>
        <taxon>Liliopsida</taxon>
        <taxon>Poales</taxon>
        <taxon>Poaceae</taxon>
        <taxon>PACMAD clade</taxon>
        <taxon>Panicoideae</taxon>
        <taxon>Andropogonodae</taxon>
        <taxon>Andropogoneae</taxon>
        <taxon>Tripsacinae</taxon>
        <taxon>Zea</taxon>
    </lineage>
</organism>
<dbReference type="EMBL" id="CM000786">
    <property type="protein sequence ID" value="AQK44674.1"/>
    <property type="molecule type" value="Genomic_DNA"/>
</dbReference>
<dbReference type="GO" id="GO:0030983">
    <property type="term" value="F:mismatched DNA binding"/>
    <property type="evidence" value="ECO:0007669"/>
    <property type="project" value="InterPro"/>
</dbReference>
<gene>
    <name evidence="2" type="ORF">ZEAMMB73_Zm00001d025816</name>
</gene>
<proteinExistence type="predicted"/>
<dbReference type="Gene3D" id="3.40.1170.10">
    <property type="entry name" value="DNA repair protein MutS, domain I"/>
    <property type="match status" value="1"/>
</dbReference>
<evidence type="ECO:0000259" key="1">
    <source>
        <dbReference type="Pfam" id="PF01624"/>
    </source>
</evidence>
<dbReference type="InterPro" id="IPR016151">
    <property type="entry name" value="DNA_mismatch_repair_MutS_N"/>
</dbReference>
<dbReference type="InterPro" id="IPR007695">
    <property type="entry name" value="DNA_mismatch_repair_MutS-lik_N"/>
</dbReference>
<accession>A0A1D6J9U6</accession>
<dbReference type="PANTHER" id="PTHR48448:SF1">
    <property type="entry name" value="MUTL PROTEIN ISOFORM 1"/>
    <property type="match status" value="1"/>
</dbReference>
<dbReference type="GO" id="GO:0006298">
    <property type="term" value="P:mismatch repair"/>
    <property type="evidence" value="ECO:0007669"/>
    <property type="project" value="InterPro"/>
</dbReference>